<evidence type="ECO:0000256" key="11">
    <source>
        <dbReference type="ARBA" id="ARBA00023136"/>
    </source>
</evidence>
<evidence type="ECO:0000256" key="13">
    <source>
        <dbReference type="SAM" id="Phobius"/>
    </source>
</evidence>
<evidence type="ECO:0000256" key="12">
    <source>
        <dbReference type="RuleBase" id="RU003879"/>
    </source>
</evidence>
<comment type="caution">
    <text evidence="14">The sequence shown here is derived from an EMBL/GenBank/DDBJ whole genome shotgun (WGS) entry which is preliminary data.</text>
</comment>
<dbReference type="RefSeq" id="WP_210851061.1">
    <property type="nucleotide sequence ID" value="NZ_JAGQDD010000001.1"/>
</dbReference>
<comment type="function">
    <text evidence="1">Involved in the TonB-dependent energy-dependent transport of various receptor-bound substrates.</text>
</comment>
<reference evidence="14 15" key="1">
    <citation type="submission" date="2021-04" db="EMBL/GenBank/DDBJ databases">
        <title>The genome sequence of Ideonella sp. 3Y2.</title>
        <authorList>
            <person name="Liu Y."/>
        </authorList>
    </citation>
    <scope>NUCLEOTIDE SEQUENCE [LARGE SCALE GENOMIC DNA]</scope>
    <source>
        <strain evidence="14 15">3Y2</strain>
    </source>
</reference>
<evidence type="ECO:0000256" key="10">
    <source>
        <dbReference type="ARBA" id="ARBA00022989"/>
    </source>
</evidence>
<organism evidence="14 15">
    <name type="scientific">Ideonella alba</name>
    <dbReference type="NCBI Taxonomy" id="2824118"/>
    <lineage>
        <taxon>Bacteria</taxon>
        <taxon>Pseudomonadati</taxon>
        <taxon>Pseudomonadota</taxon>
        <taxon>Betaproteobacteria</taxon>
        <taxon>Burkholderiales</taxon>
        <taxon>Sphaerotilaceae</taxon>
        <taxon>Ideonella</taxon>
    </lineage>
</organism>
<dbReference type="Gene3D" id="3.30.420.270">
    <property type="match status" value="1"/>
</dbReference>
<evidence type="ECO:0000256" key="7">
    <source>
        <dbReference type="ARBA" id="ARBA00022519"/>
    </source>
</evidence>
<dbReference type="InterPro" id="IPR003400">
    <property type="entry name" value="ExbD"/>
</dbReference>
<evidence type="ECO:0000256" key="9">
    <source>
        <dbReference type="ARBA" id="ARBA00022927"/>
    </source>
</evidence>
<keyword evidence="5 12" id="KW-0813">Transport</keyword>
<evidence type="ECO:0000256" key="2">
    <source>
        <dbReference type="ARBA" id="ARBA00004249"/>
    </source>
</evidence>
<dbReference type="AlphaFoldDB" id="A0A940YA36"/>
<keyword evidence="6" id="KW-1003">Cell membrane</keyword>
<proteinExistence type="inferred from homology"/>
<comment type="subunit">
    <text evidence="4">The accessory proteins ExbB and ExbD seem to form a complex with TonB.</text>
</comment>
<dbReference type="PANTHER" id="PTHR30558">
    <property type="entry name" value="EXBD MEMBRANE COMPONENT OF PMF-DRIVEN MACROMOLECULE IMPORT SYSTEM"/>
    <property type="match status" value="1"/>
</dbReference>
<dbReference type="EMBL" id="JAGQDD010000001">
    <property type="protein sequence ID" value="MBQ0928947.1"/>
    <property type="molecule type" value="Genomic_DNA"/>
</dbReference>
<dbReference type="GO" id="GO:0005886">
    <property type="term" value="C:plasma membrane"/>
    <property type="evidence" value="ECO:0007669"/>
    <property type="project" value="UniProtKB-SubCell"/>
</dbReference>
<keyword evidence="9 12" id="KW-0653">Protein transport</keyword>
<gene>
    <name evidence="14" type="ORF">KAK03_00515</name>
</gene>
<evidence type="ECO:0000313" key="14">
    <source>
        <dbReference type="EMBL" id="MBQ0928947.1"/>
    </source>
</evidence>
<keyword evidence="7" id="KW-0997">Cell inner membrane</keyword>
<protein>
    <submittedName>
        <fullName evidence="14">Biopolymer transporter ExbD</fullName>
    </submittedName>
</protein>
<keyword evidence="11 13" id="KW-0472">Membrane</keyword>
<dbReference type="Proteomes" id="UP000676246">
    <property type="component" value="Unassembled WGS sequence"/>
</dbReference>
<name>A0A940YA36_9BURK</name>
<evidence type="ECO:0000256" key="5">
    <source>
        <dbReference type="ARBA" id="ARBA00022448"/>
    </source>
</evidence>
<comment type="similarity">
    <text evidence="3 12">Belongs to the ExbD/TolR family.</text>
</comment>
<keyword evidence="10 13" id="KW-1133">Transmembrane helix</keyword>
<evidence type="ECO:0000256" key="1">
    <source>
        <dbReference type="ARBA" id="ARBA00003540"/>
    </source>
</evidence>
<sequence length="135" mass="14458">MAAQVSTETKPYDTINVTPMLDLAYVLLVVFILMTTASVQGLTITLPKPSNKPATEKHELVIVQVAANGQLLVNGAALSLPEVERQLVQARSRDPKMSVAIKGDATAAYEQVVQVIDLCNRLAIDMGLVTARIGT</sequence>
<keyword evidence="15" id="KW-1185">Reference proteome</keyword>
<evidence type="ECO:0000256" key="3">
    <source>
        <dbReference type="ARBA" id="ARBA00005811"/>
    </source>
</evidence>
<dbReference type="GO" id="GO:0015031">
    <property type="term" value="P:protein transport"/>
    <property type="evidence" value="ECO:0007669"/>
    <property type="project" value="UniProtKB-KW"/>
</dbReference>
<evidence type="ECO:0000256" key="4">
    <source>
        <dbReference type="ARBA" id="ARBA00011471"/>
    </source>
</evidence>
<feature type="transmembrane region" description="Helical" evidence="13">
    <location>
        <begin position="23"/>
        <end position="46"/>
    </location>
</feature>
<keyword evidence="8 12" id="KW-0812">Transmembrane</keyword>
<evidence type="ECO:0000313" key="15">
    <source>
        <dbReference type="Proteomes" id="UP000676246"/>
    </source>
</evidence>
<evidence type="ECO:0000256" key="8">
    <source>
        <dbReference type="ARBA" id="ARBA00022692"/>
    </source>
</evidence>
<dbReference type="GO" id="GO:0022857">
    <property type="term" value="F:transmembrane transporter activity"/>
    <property type="evidence" value="ECO:0007669"/>
    <property type="project" value="InterPro"/>
</dbReference>
<evidence type="ECO:0000256" key="6">
    <source>
        <dbReference type="ARBA" id="ARBA00022475"/>
    </source>
</evidence>
<comment type="subcellular location">
    <subcellularLocation>
        <location evidence="2">Cell inner membrane</location>
        <topology evidence="2">Single-pass type II membrane protein</topology>
    </subcellularLocation>
    <subcellularLocation>
        <location evidence="12">Cell membrane</location>
        <topology evidence="12">Single-pass type II membrane protein</topology>
    </subcellularLocation>
</comment>
<accession>A0A940YA36</accession>
<dbReference type="Pfam" id="PF02472">
    <property type="entry name" value="ExbD"/>
    <property type="match status" value="1"/>
</dbReference>
<dbReference type="PANTHER" id="PTHR30558:SF12">
    <property type="entry name" value="BIOPOLYMER TRANSPORT PROTEIN EXBD"/>
    <property type="match status" value="1"/>
</dbReference>